<dbReference type="InterPro" id="IPR007995">
    <property type="entry name" value="DUF742"/>
</dbReference>
<evidence type="ECO:0008006" key="3">
    <source>
        <dbReference type="Google" id="ProtNLM"/>
    </source>
</evidence>
<sequence length="123" mass="13107">MSRAPRRRLVPAYLVTGGRQLTSRADLDRLSVLTLADAKLTETPEATAGIGPEHHRLCALLAPGSLSLVECAAHLGLPVSATVVVAADLIESGHLHARGPVPRAQEIDRSLVERLLVGLRTLR</sequence>
<dbReference type="PANTHER" id="PTHR36221">
    <property type="entry name" value="DUF742 DOMAIN-CONTAINING PROTEIN"/>
    <property type="match status" value="1"/>
</dbReference>
<dbReference type="Pfam" id="PF05331">
    <property type="entry name" value="DUF742"/>
    <property type="match status" value="1"/>
</dbReference>
<gene>
    <name evidence="1" type="ORF">SAMN06297387_106130</name>
</gene>
<dbReference type="RefSeq" id="WP_097231025.1">
    <property type="nucleotide sequence ID" value="NZ_OCNE01000006.1"/>
</dbReference>
<evidence type="ECO:0000313" key="1">
    <source>
        <dbReference type="EMBL" id="SOD62553.1"/>
    </source>
</evidence>
<proteinExistence type="predicted"/>
<dbReference type="OrthoDB" id="4563801at2"/>
<accession>A0A286DVA9</accession>
<dbReference type="EMBL" id="OCNE01000006">
    <property type="protein sequence ID" value="SOD62553.1"/>
    <property type="molecule type" value="Genomic_DNA"/>
</dbReference>
<dbReference type="Proteomes" id="UP000219072">
    <property type="component" value="Unassembled WGS sequence"/>
</dbReference>
<name>A0A286DVA9_9ACTN</name>
<protein>
    <recommendedName>
        <fullName evidence="3">DUF742 domain-containing protein</fullName>
    </recommendedName>
</protein>
<reference evidence="1 2" key="1">
    <citation type="submission" date="2017-09" db="EMBL/GenBank/DDBJ databases">
        <authorList>
            <person name="Ehlers B."/>
            <person name="Leendertz F.H."/>
        </authorList>
    </citation>
    <scope>NUCLEOTIDE SEQUENCE [LARGE SCALE GENOMIC DNA]</scope>
    <source>
        <strain evidence="1 2">CGMCC 4.7095</strain>
    </source>
</reference>
<organism evidence="1 2">
    <name type="scientific">Streptomyces zhaozhouensis</name>
    <dbReference type="NCBI Taxonomy" id="1300267"/>
    <lineage>
        <taxon>Bacteria</taxon>
        <taxon>Bacillati</taxon>
        <taxon>Actinomycetota</taxon>
        <taxon>Actinomycetes</taxon>
        <taxon>Kitasatosporales</taxon>
        <taxon>Streptomycetaceae</taxon>
        <taxon>Streptomyces</taxon>
    </lineage>
</organism>
<keyword evidence="2" id="KW-1185">Reference proteome</keyword>
<dbReference type="PANTHER" id="PTHR36221:SF1">
    <property type="entry name" value="DUF742 DOMAIN-CONTAINING PROTEIN"/>
    <property type="match status" value="1"/>
</dbReference>
<dbReference type="AlphaFoldDB" id="A0A286DVA9"/>
<evidence type="ECO:0000313" key="2">
    <source>
        <dbReference type="Proteomes" id="UP000219072"/>
    </source>
</evidence>